<evidence type="ECO:0000256" key="8">
    <source>
        <dbReference type="ARBA" id="ARBA00022801"/>
    </source>
</evidence>
<comment type="cofactor">
    <cofactor evidence="2">
        <name>Zn(2+)</name>
        <dbReference type="ChEBI" id="CHEBI:29105"/>
    </cofactor>
</comment>
<dbReference type="Gene3D" id="2.60.40.1730">
    <property type="entry name" value="tricorn interacting facor f3 domain"/>
    <property type="match status" value="1"/>
</dbReference>
<evidence type="ECO:0000256" key="1">
    <source>
        <dbReference type="ARBA" id="ARBA00000098"/>
    </source>
</evidence>
<evidence type="ECO:0000256" key="9">
    <source>
        <dbReference type="ARBA" id="ARBA00022833"/>
    </source>
</evidence>
<dbReference type="PROSITE" id="PS51318">
    <property type="entry name" value="TAT"/>
    <property type="match status" value="1"/>
</dbReference>
<dbReference type="Gene3D" id="1.10.390.10">
    <property type="entry name" value="Neutral Protease Domain 2"/>
    <property type="match status" value="1"/>
</dbReference>
<gene>
    <name evidence="16" type="ORF">IAG42_05140</name>
</gene>
<dbReference type="InterPro" id="IPR006311">
    <property type="entry name" value="TAT_signal"/>
</dbReference>
<evidence type="ECO:0000259" key="15">
    <source>
        <dbReference type="Pfam" id="PF17900"/>
    </source>
</evidence>
<evidence type="ECO:0000313" key="16">
    <source>
        <dbReference type="EMBL" id="QNS03069.1"/>
    </source>
</evidence>
<keyword evidence="6" id="KW-0645">Protease</keyword>
<accession>A0A7H1B2W4</accession>
<dbReference type="Pfam" id="PF17900">
    <property type="entry name" value="Peptidase_M1_N"/>
    <property type="match status" value="1"/>
</dbReference>
<evidence type="ECO:0000256" key="13">
    <source>
        <dbReference type="SAM" id="SignalP"/>
    </source>
</evidence>
<dbReference type="InterPro" id="IPR045357">
    <property type="entry name" value="Aminopeptidase_N-like_N"/>
</dbReference>
<evidence type="ECO:0000256" key="12">
    <source>
        <dbReference type="ARBA" id="ARBA00031533"/>
    </source>
</evidence>
<evidence type="ECO:0000256" key="6">
    <source>
        <dbReference type="ARBA" id="ARBA00022670"/>
    </source>
</evidence>
<dbReference type="SUPFAM" id="SSF63737">
    <property type="entry name" value="Leukotriene A4 hydrolase N-terminal domain"/>
    <property type="match status" value="1"/>
</dbReference>
<dbReference type="InterPro" id="IPR027268">
    <property type="entry name" value="Peptidase_M4/M1_CTD_sf"/>
</dbReference>
<dbReference type="InterPro" id="IPR001930">
    <property type="entry name" value="Peptidase_M1"/>
</dbReference>
<dbReference type="PANTHER" id="PTHR11533">
    <property type="entry name" value="PROTEASE M1 ZINC METALLOPROTEASE"/>
    <property type="match status" value="1"/>
</dbReference>
<proteinExistence type="inferred from homology"/>
<dbReference type="KEGG" id="sxn:IAG42_05140"/>
<evidence type="ECO:0000256" key="11">
    <source>
        <dbReference type="ARBA" id="ARBA00029811"/>
    </source>
</evidence>
<dbReference type="Pfam" id="PF01433">
    <property type="entry name" value="Peptidase_M1"/>
    <property type="match status" value="1"/>
</dbReference>
<evidence type="ECO:0000256" key="4">
    <source>
        <dbReference type="ARBA" id="ARBA00012564"/>
    </source>
</evidence>
<keyword evidence="13" id="KW-0732">Signal</keyword>
<dbReference type="Proteomes" id="UP000516428">
    <property type="component" value="Chromosome"/>
</dbReference>
<comment type="similarity">
    <text evidence="3">Belongs to the peptidase M1 family.</text>
</comment>
<dbReference type="InterPro" id="IPR042097">
    <property type="entry name" value="Aminopeptidase_N-like_N_sf"/>
</dbReference>
<feature type="domain" description="Peptidase M1 membrane alanine aminopeptidase" evidence="14">
    <location>
        <begin position="278"/>
        <end position="469"/>
    </location>
</feature>
<sequence length="488" mass="53155">MTTSRPTTRRTLLKGAGVAALAVPLIAAPAWATGFDPKPGSDGVGDPLFPTLGNGGYEVVHYDLTFDFTPVTYDFTGVVKMNARATQDLSAFNLDTDGHTIESVTVNGRPAQHALSLGKSGQELTVTPAAPLHKDTPFTVTVAYRGNGKAPRAGLTGWRFGSDGGFASAVQSSRADTFMPCNDTPSDKATWTFHLSAPEGFVAAANGELTGKDKRADGSTVWHFALRERMPTELLGIAVVKGTYLYGTSHTGLPLRHVVPQGQEDKYGPIVARTPDHLAWLEAKFGRYPFSVYGLHIYDGYSDALENSTLTLMGTSWFKLNADGNPTYENTMVHELTHQWFGDSVTPNDWQQAWLNEGPAVYYAALYSEERGWSVMADKMKATYAKLDAIRASDGPPGLPKALGGTNIYDGGALVLYALRQHVGQRKFDLIMGQWPRRFKDRTVTSEDFVKHAVEMTGDRSVDAFLRDWLFGAKNPPMPGHPDWTTAA</sequence>
<dbReference type="InterPro" id="IPR014782">
    <property type="entry name" value="Peptidase_M1_dom"/>
</dbReference>
<dbReference type="SUPFAM" id="SSF55486">
    <property type="entry name" value="Metalloproteases ('zincins'), catalytic domain"/>
    <property type="match status" value="1"/>
</dbReference>
<dbReference type="GO" id="GO:0008237">
    <property type="term" value="F:metallopeptidase activity"/>
    <property type="evidence" value="ECO:0007669"/>
    <property type="project" value="UniProtKB-KW"/>
</dbReference>
<keyword evidence="7" id="KW-0479">Metal-binding</keyword>
<dbReference type="AlphaFoldDB" id="A0A7H1B2W4"/>
<evidence type="ECO:0000256" key="10">
    <source>
        <dbReference type="ARBA" id="ARBA00023049"/>
    </source>
</evidence>
<feature type="chain" id="PRO_5028799537" description="Aminopeptidase N" evidence="13">
    <location>
        <begin position="33"/>
        <end position="488"/>
    </location>
</feature>
<organism evidence="16 17">
    <name type="scientific">Streptomyces xanthii</name>
    <dbReference type="NCBI Taxonomy" id="2768069"/>
    <lineage>
        <taxon>Bacteria</taxon>
        <taxon>Bacillati</taxon>
        <taxon>Actinomycetota</taxon>
        <taxon>Actinomycetes</taxon>
        <taxon>Kitasatosporales</taxon>
        <taxon>Streptomycetaceae</taxon>
        <taxon>Streptomyces</taxon>
    </lineage>
</organism>
<dbReference type="CDD" id="cd09603">
    <property type="entry name" value="M1_APN_like"/>
    <property type="match status" value="1"/>
</dbReference>
<protein>
    <recommendedName>
        <fullName evidence="5">Aminopeptidase N</fullName>
        <ecNumber evidence="4">3.4.11.2</ecNumber>
    </recommendedName>
    <alternativeName>
        <fullName evidence="11">Alanine aminopeptidase</fullName>
    </alternativeName>
    <alternativeName>
        <fullName evidence="12">Lysyl aminopeptidase</fullName>
    </alternativeName>
</protein>
<keyword evidence="9" id="KW-0862">Zinc</keyword>
<feature type="domain" description="Aminopeptidase N-like N-terminal" evidence="15">
    <location>
        <begin position="61"/>
        <end position="233"/>
    </location>
</feature>
<evidence type="ECO:0000259" key="14">
    <source>
        <dbReference type="Pfam" id="PF01433"/>
    </source>
</evidence>
<feature type="signal peptide" evidence="13">
    <location>
        <begin position="1"/>
        <end position="32"/>
    </location>
</feature>
<evidence type="ECO:0000256" key="3">
    <source>
        <dbReference type="ARBA" id="ARBA00010136"/>
    </source>
</evidence>
<evidence type="ECO:0000313" key="17">
    <source>
        <dbReference type="Proteomes" id="UP000516428"/>
    </source>
</evidence>
<reference evidence="16 17" key="1">
    <citation type="submission" date="2020-09" db="EMBL/GenBank/DDBJ databases">
        <title>A novel species.</title>
        <authorList>
            <person name="Gao J."/>
        </authorList>
    </citation>
    <scope>NUCLEOTIDE SEQUENCE [LARGE SCALE GENOMIC DNA]</scope>
    <source>
        <strain evidence="16 17">CRXT-Y-14</strain>
    </source>
</reference>
<dbReference type="GO" id="GO:0008270">
    <property type="term" value="F:zinc ion binding"/>
    <property type="evidence" value="ECO:0007669"/>
    <property type="project" value="InterPro"/>
</dbReference>
<dbReference type="EC" id="3.4.11.2" evidence="4"/>
<dbReference type="EMBL" id="CP061281">
    <property type="protein sequence ID" value="QNS03069.1"/>
    <property type="molecule type" value="Genomic_DNA"/>
</dbReference>
<evidence type="ECO:0000256" key="5">
    <source>
        <dbReference type="ARBA" id="ARBA00015611"/>
    </source>
</evidence>
<dbReference type="InterPro" id="IPR050344">
    <property type="entry name" value="Peptidase_M1_aminopeptidases"/>
</dbReference>
<keyword evidence="17" id="KW-1185">Reference proteome</keyword>
<name>A0A7H1B2W4_9ACTN</name>
<dbReference type="GO" id="GO:0006508">
    <property type="term" value="P:proteolysis"/>
    <property type="evidence" value="ECO:0007669"/>
    <property type="project" value="UniProtKB-KW"/>
</dbReference>
<keyword evidence="10" id="KW-0482">Metalloprotease</keyword>
<dbReference type="RefSeq" id="WP_188335824.1">
    <property type="nucleotide sequence ID" value="NZ_CP061281.1"/>
</dbReference>
<evidence type="ECO:0000256" key="2">
    <source>
        <dbReference type="ARBA" id="ARBA00001947"/>
    </source>
</evidence>
<keyword evidence="8" id="KW-0378">Hydrolase</keyword>
<dbReference type="GO" id="GO:0016285">
    <property type="term" value="F:alanyl aminopeptidase activity"/>
    <property type="evidence" value="ECO:0007669"/>
    <property type="project" value="UniProtKB-EC"/>
</dbReference>
<dbReference type="PRINTS" id="PR00756">
    <property type="entry name" value="ALADIPTASE"/>
</dbReference>
<comment type="catalytic activity">
    <reaction evidence="1">
        <text>Release of an N-terminal amino acid, Xaa-|-Yaa- from a peptide, amide or arylamide. Xaa is preferably Ala, but may be most amino acids including Pro (slow action). When a terminal hydrophobic residue is followed by a prolyl residue, the two may be released as an intact Xaa-Pro dipeptide.</text>
        <dbReference type="EC" id="3.4.11.2"/>
    </reaction>
</comment>
<evidence type="ECO:0000256" key="7">
    <source>
        <dbReference type="ARBA" id="ARBA00022723"/>
    </source>
</evidence>